<proteinExistence type="predicted"/>
<dbReference type="Gene3D" id="3.40.50.1110">
    <property type="entry name" value="SGNH hydrolase"/>
    <property type="match status" value="1"/>
</dbReference>
<evidence type="ECO:0000313" key="2">
    <source>
        <dbReference type="EMBL" id="CAD9594884.1"/>
    </source>
</evidence>
<accession>A0A6U6P815</accession>
<organism evidence="2">
    <name type="scientific">Zooxanthella nutricula</name>
    <dbReference type="NCBI Taxonomy" id="1333877"/>
    <lineage>
        <taxon>Eukaryota</taxon>
        <taxon>Sar</taxon>
        <taxon>Alveolata</taxon>
        <taxon>Dinophyceae</taxon>
        <taxon>Peridiniales</taxon>
        <taxon>Peridiniales incertae sedis</taxon>
        <taxon>Zooxanthella</taxon>
    </lineage>
</organism>
<keyword evidence="1" id="KW-0732">Signal</keyword>
<protein>
    <recommendedName>
        <fullName evidence="3">SGNH hydrolase-type esterase domain-containing protein</fullName>
    </recommendedName>
</protein>
<dbReference type="InterPro" id="IPR036514">
    <property type="entry name" value="SGNH_hydro_sf"/>
</dbReference>
<feature type="signal peptide" evidence="1">
    <location>
        <begin position="1"/>
        <end position="19"/>
    </location>
</feature>
<name>A0A6U6P815_9DINO</name>
<evidence type="ECO:0008006" key="3">
    <source>
        <dbReference type="Google" id="ProtNLM"/>
    </source>
</evidence>
<sequence>MGPALAFAILFTLICHAVCESFRGSTPSGGGRAGWQSDESLKILFIGNSLTYGPPPYDRADQSQLNNLPRLFKFVAESFGKRVIQEEDTIGGCSLYAHLPSRNPEACADTSICQAVDKLRFPRVNDSRRCTVLRDIQEFNETYHPCPQTLLRQPHGAWDVIVLNEHSFALPIEEVRRKYYYPAVQEYAQITKVLGPSSQGKKPLVALYMTSAYLNGQLSRLPSDVPNKQGCWPGGDVAQLAYLSPGDWHSKVHDFPCQTYAIAQGAASALGAGGGDVLVPAGLAWQVARGSPEPSRACVASVNEEYGGRPTLNVTLPLRARDPSNARWKDYKAAQRLYRDKGPDYVSTYCPGDCTVDQHPSAAGMYLNALVFYATLYKSSPIGAGVPQGEVVDGMALPTIGADEARALQHIAHDTVMGHLDAWWATDVGGAHDGEGDRFAGFI</sequence>
<gene>
    <name evidence="2" type="ORF">BRAN1462_LOCUS35818</name>
</gene>
<dbReference type="EMBL" id="HBGW01056388">
    <property type="protein sequence ID" value="CAD9594884.1"/>
    <property type="molecule type" value="Transcribed_RNA"/>
</dbReference>
<dbReference type="AlphaFoldDB" id="A0A6U6P815"/>
<reference evidence="2" key="1">
    <citation type="submission" date="2021-01" db="EMBL/GenBank/DDBJ databases">
        <authorList>
            <person name="Corre E."/>
            <person name="Pelletier E."/>
            <person name="Niang G."/>
            <person name="Scheremetjew M."/>
            <person name="Finn R."/>
            <person name="Kale V."/>
            <person name="Holt S."/>
            <person name="Cochrane G."/>
            <person name="Meng A."/>
            <person name="Brown T."/>
            <person name="Cohen L."/>
        </authorList>
    </citation>
    <scope>NUCLEOTIDE SEQUENCE</scope>
    <source>
        <strain evidence="2">RCC3387</strain>
    </source>
</reference>
<evidence type="ECO:0000256" key="1">
    <source>
        <dbReference type="SAM" id="SignalP"/>
    </source>
</evidence>
<feature type="chain" id="PRO_5030160531" description="SGNH hydrolase-type esterase domain-containing protein" evidence="1">
    <location>
        <begin position="20"/>
        <end position="443"/>
    </location>
</feature>